<evidence type="ECO:0000259" key="7">
    <source>
        <dbReference type="PROSITE" id="PS50287"/>
    </source>
</evidence>
<keyword evidence="9" id="KW-1185">Reference proteome</keyword>
<reference evidence="8" key="1">
    <citation type="submission" date="2023-01" db="EMBL/GenBank/DDBJ databases">
        <title>Genome assembly of the deep-sea coral Lophelia pertusa.</title>
        <authorList>
            <person name="Herrera S."/>
            <person name="Cordes E."/>
        </authorList>
    </citation>
    <scope>NUCLEOTIDE SEQUENCE</scope>
    <source>
        <strain evidence="8">USNM1676648</strain>
        <tissue evidence="8">Polyp</tissue>
    </source>
</reference>
<gene>
    <name evidence="8" type="ORF">OS493_016544</name>
</gene>
<evidence type="ECO:0000256" key="4">
    <source>
        <dbReference type="ARBA" id="ARBA00023170"/>
    </source>
</evidence>
<evidence type="ECO:0000256" key="6">
    <source>
        <dbReference type="PROSITE-ProRule" id="PRU00196"/>
    </source>
</evidence>
<dbReference type="CDD" id="cd00064">
    <property type="entry name" value="FU"/>
    <property type="match status" value="1"/>
</dbReference>
<accession>A0A9W9ZQ58</accession>
<evidence type="ECO:0000256" key="1">
    <source>
        <dbReference type="ARBA" id="ARBA00022729"/>
    </source>
</evidence>
<evidence type="ECO:0000313" key="9">
    <source>
        <dbReference type="Proteomes" id="UP001163046"/>
    </source>
</evidence>
<dbReference type="GO" id="GO:0030199">
    <property type="term" value="P:collagen fibril organization"/>
    <property type="evidence" value="ECO:0007669"/>
    <property type="project" value="TreeGrafter"/>
</dbReference>
<dbReference type="InterPro" id="IPR001190">
    <property type="entry name" value="SRCR"/>
</dbReference>
<dbReference type="AlphaFoldDB" id="A0A9W9ZQ58"/>
<dbReference type="OrthoDB" id="536948at2759"/>
<feature type="disulfide bond" evidence="6">
    <location>
        <begin position="121"/>
        <end position="185"/>
    </location>
</feature>
<dbReference type="GO" id="GO:0004720">
    <property type="term" value="F:protein-lysine 6-oxidase activity"/>
    <property type="evidence" value="ECO:0007669"/>
    <property type="project" value="TreeGrafter"/>
</dbReference>
<comment type="caution">
    <text evidence="8">The sequence shown here is derived from an EMBL/GenBank/DDBJ whole genome shotgun (WGS) entry which is preliminary data.</text>
</comment>
<evidence type="ECO:0000313" key="8">
    <source>
        <dbReference type="EMBL" id="KAJ7385460.1"/>
    </source>
</evidence>
<dbReference type="InterPro" id="IPR036772">
    <property type="entry name" value="SRCR-like_dom_sf"/>
</dbReference>
<proteinExistence type="predicted"/>
<keyword evidence="1" id="KW-0732">Signal</keyword>
<dbReference type="Gene3D" id="3.10.250.10">
    <property type="entry name" value="SRCR-like domain"/>
    <property type="match status" value="2"/>
</dbReference>
<dbReference type="PROSITE" id="PS50287">
    <property type="entry name" value="SRCR_2"/>
    <property type="match status" value="2"/>
</dbReference>
<dbReference type="SMART" id="SM00261">
    <property type="entry name" value="FU"/>
    <property type="match status" value="3"/>
</dbReference>
<dbReference type="SUPFAM" id="SSF57184">
    <property type="entry name" value="Growth factor receptor domain"/>
    <property type="match status" value="2"/>
</dbReference>
<dbReference type="GO" id="GO:0016020">
    <property type="term" value="C:membrane"/>
    <property type="evidence" value="ECO:0007669"/>
    <property type="project" value="InterPro"/>
</dbReference>
<evidence type="ECO:0000256" key="2">
    <source>
        <dbReference type="ARBA" id="ARBA00022737"/>
    </source>
</evidence>
<dbReference type="Pfam" id="PF00530">
    <property type="entry name" value="SRCR"/>
    <property type="match status" value="2"/>
</dbReference>
<dbReference type="Gene3D" id="2.10.220.10">
    <property type="entry name" value="Hormone Receptor, Insulin-like Growth Factor Receptor 1, Chain A, domain 2"/>
    <property type="match status" value="2"/>
</dbReference>
<name>A0A9W9ZQ58_9CNID</name>
<dbReference type="SMART" id="SM00202">
    <property type="entry name" value="SR"/>
    <property type="match status" value="2"/>
</dbReference>
<keyword evidence="4" id="KW-0675">Receptor</keyword>
<sequence length="385" mass="41622">MNGKCADNCGPKMYRKNGRCVDDCGISMYKFPGNYSCLPCPSECITCEFTSGKPVCTICNPPLVLHDASTACVANCTVGKYAVPSVNFTLKTTPTIRLSNGVDYLEGLLEVYHEGVWGTVCDDGWDSSETNVICRELHLGSADTSASLGHIRKGTGKMWLDDIFCIGTEKSLLACRHRPWGHSNCQHNEDTVLRCTGPGVRTCKDSCPDGFFEKGTSCLQCNASCSTCSEAADKCNTCADGFFKKNDSCVTDCGIGYYLDNVCKQCSSSCADCEVTADNCSSCSLPLFRNGSTCVENCTYGYKPSSRPLVRLRNGNTPLEGRVEVLHDGVYGTVCDDNWDLVDANVVCNMLKMGNASRAVIRAGFGSGPALQKVWMDEVQCFGES</sequence>
<dbReference type="EMBL" id="MU825881">
    <property type="protein sequence ID" value="KAJ7385460.1"/>
    <property type="molecule type" value="Genomic_DNA"/>
</dbReference>
<keyword evidence="3 6" id="KW-1015">Disulfide bond</keyword>
<feature type="disulfide bond" evidence="6">
    <location>
        <begin position="134"/>
        <end position="195"/>
    </location>
</feature>
<dbReference type="GO" id="GO:0005615">
    <property type="term" value="C:extracellular space"/>
    <property type="evidence" value="ECO:0007669"/>
    <property type="project" value="TreeGrafter"/>
</dbReference>
<dbReference type="InterPro" id="IPR009030">
    <property type="entry name" value="Growth_fac_rcpt_cys_sf"/>
</dbReference>
<feature type="domain" description="SRCR" evidence="7">
    <location>
        <begin position="96"/>
        <end position="196"/>
    </location>
</feature>
<organism evidence="8 9">
    <name type="scientific">Desmophyllum pertusum</name>
    <dbReference type="NCBI Taxonomy" id="174260"/>
    <lineage>
        <taxon>Eukaryota</taxon>
        <taxon>Metazoa</taxon>
        <taxon>Cnidaria</taxon>
        <taxon>Anthozoa</taxon>
        <taxon>Hexacorallia</taxon>
        <taxon>Scleractinia</taxon>
        <taxon>Caryophylliina</taxon>
        <taxon>Caryophylliidae</taxon>
        <taxon>Desmophyllum</taxon>
    </lineage>
</organism>
<dbReference type="InterPro" id="IPR006212">
    <property type="entry name" value="Furin_repeat"/>
</dbReference>
<feature type="domain" description="SRCR" evidence="7">
    <location>
        <begin position="310"/>
        <end position="385"/>
    </location>
</feature>
<evidence type="ECO:0000256" key="5">
    <source>
        <dbReference type="ARBA" id="ARBA00023180"/>
    </source>
</evidence>
<dbReference type="InterPro" id="IPR050912">
    <property type="entry name" value="LOX-like_protein"/>
</dbReference>
<dbReference type="Proteomes" id="UP001163046">
    <property type="component" value="Unassembled WGS sequence"/>
</dbReference>
<dbReference type="FunFam" id="3.10.250.10:FF:000007">
    <property type="entry name" value="Soluble scavenger receptor cysteine-rich domain-containing protein SSC5D"/>
    <property type="match status" value="1"/>
</dbReference>
<dbReference type="PANTHER" id="PTHR45817:SF9">
    <property type="entry name" value="SRCR DOMAIN-CONTAINING PROTEIN"/>
    <property type="match status" value="1"/>
</dbReference>
<dbReference type="SUPFAM" id="SSF56487">
    <property type="entry name" value="SRCR-like"/>
    <property type="match status" value="2"/>
</dbReference>
<protein>
    <recommendedName>
        <fullName evidence="7">SRCR domain-containing protein</fullName>
    </recommendedName>
</protein>
<feature type="disulfide bond" evidence="6">
    <location>
        <begin position="165"/>
        <end position="175"/>
    </location>
</feature>
<comment type="caution">
    <text evidence="6">Lacks conserved residue(s) required for the propagation of feature annotation.</text>
</comment>
<dbReference type="PRINTS" id="PR00258">
    <property type="entry name" value="SPERACTRCPTR"/>
</dbReference>
<keyword evidence="2" id="KW-0677">Repeat</keyword>
<keyword evidence="5" id="KW-0325">Glycoprotein</keyword>
<dbReference type="PANTHER" id="PTHR45817">
    <property type="entry name" value="LYSYL OXIDASE-LIKE-RELATED"/>
    <property type="match status" value="1"/>
</dbReference>
<evidence type="ECO:0000256" key="3">
    <source>
        <dbReference type="ARBA" id="ARBA00023157"/>
    </source>
</evidence>
<dbReference type="FunFam" id="3.10.250.10:FF:000006">
    <property type="entry name" value="neurotrypsin isoform X2"/>
    <property type="match status" value="1"/>
</dbReference>